<protein>
    <submittedName>
        <fullName evidence="1">Uncharacterized protein</fullName>
    </submittedName>
</protein>
<dbReference type="Proteomes" id="UP000499080">
    <property type="component" value="Unassembled WGS sequence"/>
</dbReference>
<accession>A0A4Y2E2H8</accession>
<comment type="caution">
    <text evidence="1">The sequence shown here is derived from an EMBL/GenBank/DDBJ whole genome shotgun (WGS) entry which is preliminary data.</text>
</comment>
<sequence>MPSKRANIKRSKEKEQKQQHVRVAEFILMTSFTLVKRYMLQKVFEISTRSSHTGFSIEFLKFKKIPGMSHISPAATKMQATTSSTESTGVSYTSVFICPQQKKS</sequence>
<name>A0A4Y2E2H8_ARAVE</name>
<evidence type="ECO:0000313" key="2">
    <source>
        <dbReference type="Proteomes" id="UP000499080"/>
    </source>
</evidence>
<reference evidence="1 2" key="1">
    <citation type="journal article" date="2019" name="Sci. Rep.">
        <title>Orb-weaving spider Araneus ventricosus genome elucidates the spidroin gene catalogue.</title>
        <authorList>
            <person name="Kono N."/>
            <person name="Nakamura H."/>
            <person name="Ohtoshi R."/>
            <person name="Moran D.A.P."/>
            <person name="Shinohara A."/>
            <person name="Yoshida Y."/>
            <person name="Fujiwara M."/>
            <person name="Mori M."/>
            <person name="Tomita M."/>
            <person name="Arakawa K."/>
        </authorList>
    </citation>
    <scope>NUCLEOTIDE SEQUENCE [LARGE SCALE GENOMIC DNA]</scope>
</reference>
<keyword evidence="2" id="KW-1185">Reference proteome</keyword>
<organism evidence="1 2">
    <name type="scientific">Araneus ventricosus</name>
    <name type="common">Orbweaver spider</name>
    <name type="synonym">Epeira ventricosa</name>
    <dbReference type="NCBI Taxonomy" id="182803"/>
    <lineage>
        <taxon>Eukaryota</taxon>
        <taxon>Metazoa</taxon>
        <taxon>Ecdysozoa</taxon>
        <taxon>Arthropoda</taxon>
        <taxon>Chelicerata</taxon>
        <taxon>Arachnida</taxon>
        <taxon>Araneae</taxon>
        <taxon>Araneomorphae</taxon>
        <taxon>Entelegynae</taxon>
        <taxon>Araneoidea</taxon>
        <taxon>Araneidae</taxon>
        <taxon>Araneus</taxon>
    </lineage>
</organism>
<evidence type="ECO:0000313" key="1">
    <source>
        <dbReference type="EMBL" id="GBM23343.1"/>
    </source>
</evidence>
<dbReference type="AlphaFoldDB" id="A0A4Y2E2H8"/>
<dbReference type="EMBL" id="BGPR01000496">
    <property type="protein sequence ID" value="GBM23343.1"/>
    <property type="molecule type" value="Genomic_DNA"/>
</dbReference>
<proteinExistence type="predicted"/>
<gene>
    <name evidence="1" type="ORF">AVEN_97751_1</name>
</gene>